<comment type="caution">
    <text evidence="2">The sequence shown here is derived from an EMBL/GenBank/DDBJ whole genome shotgun (WGS) entry which is preliminary data.</text>
</comment>
<evidence type="ECO:0000256" key="1">
    <source>
        <dbReference type="SAM" id="MobiDB-lite"/>
    </source>
</evidence>
<dbReference type="InterPro" id="IPR018247">
    <property type="entry name" value="EF_Hand_1_Ca_BS"/>
</dbReference>
<accession>A0A9N8E4F0</accession>
<sequence>MDLLTTTVSKTGSTLGKGAGLFGKTALNIGKTASNAATKTGSAVGKGGVAVGRLGVAAGGAVGKTVAATGGAVGKTVAATGGAVGKTAVAAGGAVGKAGGAVGKTAIVGASMGVTAVASAGGAVGKTAASTLKRTSSGNGLRRRRQQQAEDVTSMEIFCSEFYTEQFVLEEIEKAKKDSKVIFLKFEDLILRERPKLFQAATQLLRDTATTMEDVADEMIQDESDMDNSWRSIGSRSRGRRNTNNSNNIKRIWSEVSFVDAISDSIDYQAFVHGLDTFQKKLKLKNVTGVPIKFKAKIELHTMMSVSAVLMLLKEIEEDETITNIEFPSLSRNIKKVPAGFIKNFDVNAQQWKEDATSMEIWLRYGEQDLLNGSRGHNSSAYALNVLDDDDDDDISPQDIIKACRRRLDKNSPKRKKKAARTNSALTSGNSSHHSGGTNRTSDDSFSWAEECSVMEKNDSTLDESGHYGDDTEMPAKRPSRPVPREKAKRVTSSPTSPKRVPKEGDKLRATSEHISPRRPRRTAATMETPKSPLKRVSSAPKSTVSGTAKPKKPVLRTVSAPKAAVDRIPRKTISSNETTSDKRDVMKKELSFSWDSDNEILQKEGVVPPKLASEPVVRKARQLSPKRNSEKPAPLKAKPSKEGKKPRAVSLNNAPKRKPKAGPPKALSQSSSPKRDSDSMDDSSSRRRLPRNEPRNSVTLAAEDATTPKKRISGSKSSPKSSSNASPKKSPASKSPTRPLSPVATPSA</sequence>
<proteinExistence type="predicted"/>
<evidence type="ECO:0000313" key="2">
    <source>
        <dbReference type="EMBL" id="CAB9513714.1"/>
    </source>
</evidence>
<dbReference type="EMBL" id="CAICTM010000607">
    <property type="protein sequence ID" value="CAB9513714.1"/>
    <property type="molecule type" value="Genomic_DNA"/>
</dbReference>
<name>A0A9N8E4F0_9STRA</name>
<feature type="compositionally biased region" description="Basic and acidic residues" evidence="1">
    <location>
        <begin position="501"/>
        <end position="516"/>
    </location>
</feature>
<keyword evidence="3" id="KW-1185">Reference proteome</keyword>
<feature type="compositionally biased region" description="Low complexity" evidence="1">
    <location>
        <begin position="427"/>
        <end position="439"/>
    </location>
</feature>
<dbReference type="AlphaFoldDB" id="A0A9N8E4F0"/>
<feature type="compositionally biased region" description="Low complexity" evidence="1">
    <location>
        <begin position="715"/>
        <end position="737"/>
    </location>
</feature>
<feature type="compositionally biased region" description="Basic and acidic residues" evidence="1">
    <location>
        <begin position="580"/>
        <end position="591"/>
    </location>
</feature>
<feature type="compositionally biased region" description="Basic residues" evidence="1">
    <location>
        <begin position="404"/>
        <end position="420"/>
    </location>
</feature>
<feature type="compositionally biased region" description="Low complexity" evidence="1">
    <location>
        <begin position="664"/>
        <end position="673"/>
    </location>
</feature>
<gene>
    <name evidence="2" type="ORF">SEMRO_608_G174780.1</name>
</gene>
<reference evidence="2" key="1">
    <citation type="submission" date="2020-06" db="EMBL/GenBank/DDBJ databases">
        <authorList>
            <consortium name="Plant Systems Biology data submission"/>
        </authorList>
    </citation>
    <scope>NUCLEOTIDE SEQUENCE</scope>
    <source>
        <strain evidence="2">D6</strain>
    </source>
</reference>
<dbReference type="PROSITE" id="PS00018">
    <property type="entry name" value="EF_HAND_1"/>
    <property type="match status" value="1"/>
</dbReference>
<organism evidence="2 3">
    <name type="scientific">Seminavis robusta</name>
    <dbReference type="NCBI Taxonomy" id="568900"/>
    <lineage>
        <taxon>Eukaryota</taxon>
        <taxon>Sar</taxon>
        <taxon>Stramenopiles</taxon>
        <taxon>Ochrophyta</taxon>
        <taxon>Bacillariophyta</taxon>
        <taxon>Bacillariophyceae</taxon>
        <taxon>Bacillariophycidae</taxon>
        <taxon>Naviculales</taxon>
        <taxon>Naviculaceae</taxon>
        <taxon>Seminavis</taxon>
    </lineage>
</organism>
<evidence type="ECO:0000313" key="3">
    <source>
        <dbReference type="Proteomes" id="UP001153069"/>
    </source>
</evidence>
<feature type="region of interest" description="Disordered" evidence="1">
    <location>
        <begin position="404"/>
        <end position="749"/>
    </location>
</feature>
<feature type="compositionally biased region" description="Basic and acidic residues" evidence="1">
    <location>
        <begin position="454"/>
        <end position="476"/>
    </location>
</feature>
<dbReference type="Proteomes" id="UP001153069">
    <property type="component" value="Unassembled WGS sequence"/>
</dbReference>
<protein>
    <submittedName>
        <fullName evidence="2">Uncharacterized protein</fullName>
    </submittedName>
</protein>